<evidence type="ECO:0000313" key="3">
    <source>
        <dbReference type="Proteomes" id="UP000602284"/>
    </source>
</evidence>
<organism evidence="2 3">
    <name type="scientific">Tumebacillus amylolyticus</name>
    <dbReference type="NCBI Taxonomy" id="2801339"/>
    <lineage>
        <taxon>Bacteria</taxon>
        <taxon>Bacillati</taxon>
        <taxon>Bacillota</taxon>
        <taxon>Bacilli</taxon>
        <taxon>Bacillales</taxon>
        <taxon>Alicyclobacillaceae</taxon>
        <taxon>Tumebacillus</taxon>
    </lineage>
</organism>
<gene>
    <name evidence="2" type="ORF">JJB07_15055</name>
</gene>
<feature type="region of interest" description="Disordered" evidence="1">
    <location>
        <begin position="41"/>
        <end position="68"/>
    </location>
</feature>
<comment type="caution">
    <text evidence="2">The sequence shown here is derived from an EMBL/GenBank/DDBJ whole genome shotgun (WGS) entry which is preliminary data.</text>
</comment>
<keyword evidence="3" id="KW-1185">Reference proteome</keyword>
<dbReference type="RefSeq" id="WP_201636447.1">
    <property type="nucleotide sequence ID" value="NZ_JAEQNB010000004.1"/>
</dbReference>
<sequence>MKMIKCTDCYEENHVSEARCTRCGRLMDDARREQTRDHFEWQHHDAPNTIVHRDKRGGAQQDKKNTVW</sequence>
<protein>
    <submittedName>
        <fullName evidence="2">Uncharacterized protein</fullName>
    </submittedName>
</protein>
<proteinExistence type="predicted"/>
<name>A0ABS1JEE3_9BACL</name>
<dbReference type="Proteomes" id="UP000602284">
    <property type="component" value="Unassembled WGS sequence"/>
</dbReference>
<reference evidence="2 3" key="1">
    <citation type="submission" date="2021-01" db="EMBL/GenBank/DDBJ databases">
        <title>Tumebacillus sp. strain ITR2 16S ribosomal RNA gene Genome sequencing and assembly.</title>
        <authorList>
            <person name="Kang M."/>
        </authorList>
    </citation>
    <scope>NUCLEOTIDE SEQUENCE [LARGE SCALE GENOMIC DNA]</scope>
    <source>
        <strain evidence="2 3">ITR2</strain>
    </source>
</reference>
<accession>A0ABS1JEE3</accession>
<evidence type="ECO:0000313" key="2">
    <source>
        <dbReference type="EMBL" id="MBL0387958.1"/>
    </source>
</evidence>
<dbReference type="EMBL" id="JAEQNB010000004">
    <property type="protein sequence ID" value="MBL0387958.1"/>
    <property type="molecule type" value="Genomic_DNA"/>
</dbReference>
<evidence type="ECO:0000256" key="1">
    <source>
        <dbReference type="SAM" id="MobiDB-lite"/>
    </source>
</evidence>